<comment type="caution">
    <text evidence="1">Lacks conserved residue(s) required for the propagation of feature annotation.</text>
</comment>
<evidence type="ECO:0000256" key="4">
    <source>
        <dbReference type="SAM" id="SignalP"/>
    </source>
</evidence>
<proteinExistence type="predicted"/>
<dbReference type="Gene3D" id="2.10.25.10">
    <property type="entry name" value="Laminin"/>
    <property type="match status" value="1"/>
</dbReference>
<keyword evidence="3" id="KW-0812">Transmembrane</keyword>
<keyword evidence="1" id="KW-0245">EGF-like domain</keyword>
<organism evidence="6">
    <name type="scientific">Lygus hesperus</name>
    <name type="common">Western plant bug</name>
    <dbReference type="NCBI Taxonomy" id="30085"/>
    <lineage>
        <taxon>Eukaryota</taxon>
        <taxon>Metazoa</taxon>
        <taxon>Ecdysozoa</taxon>
        <taxon>Arthropoda</taxon>
        <taxon>Hexapoda</taxon>
        <taxon>Insecta</taxon>
        <taxon>Pterygota</taxon>
        <taxon>Neoptera</taxon>
        <taxon>Paraneoptera</taxon>
        <taxon>Hemiptera</taxon>
        <taxon>Heteroptera</taxon>
        <taxon>Panheteroptera</taxon>
        <taxon>Cimicomorpha</taxon>
        <taxon>Miridae</taxon>
        <taxon>Mirini</taxon>
        <taxon>Lygus</taxon>
    </lineage>
</organism>
<feature type="domain" description="EGF-like" evidence="5">
    <location>
        <begin position="49"/>
        <end position="93"/>
    </location>
</feature>
<dbReference type="PANTHER" id="PTHR12332">
    <property type="entry name" value="KEREN-RELATED"/>
    <property type="match status" value="1"/>
</dbReference>
<feature type="disulfide bond" evidence="1">
    <location>
        <begin position="83"/>
        <end position="92"/>
    </location>
</feature>
<reference evidence="7" key="3">
    <citation type="submission" date="2014-09" db="EMBL/GenBank/DDBJ databases">
        <authorList>
            <person name="Magalhaes I.L.F."/>
            <person name="Oliveira U."/>
            <person name="Santos F.R."/>
            <person name="Vidigal T.H.D.A."/>
            <person name="Brescovit A.D."/>
            <person name="Santos A.J."/>
        </authorList>
    </citation>
    <scope>NUCLEOTIDE SEQUENCE</scope>
</reference>
<dbReference type="PROSITE" id="PS00022">
    <property type="entry name" value="EGF_1"/>
    <property type="match status" value="1"/>
</dbReference>
<dbReference type="PANTHER" id="PTHR12332:SF1">
    <property type="entry name" value="KEREN-RELATED"/>
    <property type="match status" value="1"/>
</dbReference>
<dbReference type="PROSITE" id="PS01186">
    <property type="entry name" value="EGF_2"/>
    <property type="match status" value="1"/>
</dbReference>
<evidence type="ECO:0000313" key="7">
    <source>
        <dbReference type="EMBL" id="JAG48630.1"/>
    </source>
</evidence>
<feature type="signal peptide" evidence="4">
    <location>
        <begin position="1"/>
        <end position="23"/>
    </location>
</feature>
<dbReference type="CDD" id="cd00054">
    <property type="entry name" value="EGF_CA"/>
    <property type="match status" value="1"/>
</dbReference>
<evidence type="ECO:0000256" key="1">
    <source>
        <dbReference type="PROSITE-ProRule" id="PRU00076"/>
    </source>
</evidence>
<evidence type="ECO:0000313" key="8">
    <source>
        <dbReference type="EMBL" id="JAQ00691.1"/>
    </source>
</evidence>
<sequence length="211" mass="23579">MRSTFIPCVFLVINTFALPLVEGCSSRTMPKPRPPTTRVSTARPNVTYNTYPCEPGYDTSLCLNGGTCFIVKVTDTGLYNCMCADGFVGQRCEYKNLDGSYMPPRHRVMLETASIASGATIAVFLVVIICMYIYMHAKRRQKQSLSSSNEEMSNDLERRSSRSSFSSKRETSTPRLPLHHITRESGSEPTSYPVYAETTLAPPIREIKEPP</sequence>
<reference evidence="8" key="4">
    <citation type="journal article" date="2016" name="Gigascience">
        <title>De novo construction of an expanded transcriptome assembly for the western tarnished plant bug, Lygus hesperus.</title>
        <authorList>
            <person name="Tassone E.E."/>
            <person name="Geib S.M."/>
            <person name="Hall B."/>
            <person name="Fabrick J.A."/>
            <person name="Brent C.S."/>
            <person name="Hull J.J."/>
        </authorList>
    </citation>
    <scope>NUCLEOTIDE SEQUENCE</scope>
</reference>
<dbReference type="SMART" id="SM00181">
    <property type="entry name" value="EGF"/>
    <property type="match status" value="1"/>
</dbReference>
<dbReference type="EMBL" id="GDHC01017938">
    <property type="protein sequence ID" value="JAQ00691.1"/>
    <property type="molecule type" value="Transcribed_RNA"/>
</dbReference>
<feature type="region of interest" description="Disordered" evidence="2">
    <location>
        <begin position="143"/>
        <end position="211"/>
    </location>
</feature>
<dbReference type="GO" id="GO:0048018">
    <property type="term" value="F:receptor ligand activity"/>
    <property type="evidence" value="ECO:0007669"/>
    <property type="project" value="InterPro"/>
</dbReference>
<keyword evidence="1" id="KW-1015">Disulfide bond</keyword>
<dbReference type="AlphaFoldDB" id="A0A0A9Z5C3"/>
<gene>
    <name evidence="6" type="primary">spi</name>
    <name evidence="8" type="synonym">spi_1</name>
    <name evidence="6" type="ORF">CM83_30324</name>
    <name evidence="8" type="ORF">g.27883</name>
</gene>
<dbReference type="InterPro" id="IPR000742">
    <property type="entry name" value="EGF"/>
</dbReference>
<feature type="transmembrane region" description="Helical" evidence="3">
    <location>
        <begin position="115"/>
        <end position="135"/>
    </location>
</feature>
<feature type="chain" id="PRO_5015034095" evidence="4">
    <location>
        <begin position="24"/>
        <end position="211"/>
    </location>
</feature>
<reference evidence="6" key="1">
    <citation type="journal article" date="2014" name="PLoS ONE">
        <title>Transcriptome-Based Identification of ABC Transporters in the Western Tarnished Plant Bug Lygus hesperus.</title>
        <authorList>
            <person name="Hull J.J."/>
            <person name="Chaney K."/>
            <person name="Geib S.M."/>
            <person name="Fabrick J.A."/>
            <person name="Brent C.S."/>
            <person name="Walsh D."/>
            <person name="Lavine L.C."/>
        </authorList>
    </citation>
    <scope>NUCLEOTIDE SEQUENCE</scope>
</reference>
<dbReference type="EMBL" id="GBHO01003127">
    <property type="protein sequence ID" value="JAG40477.1"/>
    <property type="molecule type" value="Transcribed_RNA"/>
</dbReference>
<dbReference type="SUPFAM" id="SSF57196">
    <property type="entry name" value="EGF/Laminin"/>
    <property type="match status" value="1"/>
</dbReference>
<dbReference type="GO" id="GO:0005154">
    <property type="term" value="F:epidermal growth factor receptor binding"/>
    <property type="evidence" value="ECO:0007669"/>
    <property type="project" value="InterPro"/>
</dbReference>
<protein>
    <submittedName>
        <fullName evidence="6">Protein spitz</fullName>
    </submittedName>
</protein>
<dbReference type="Pfam" id="PF00008">
    <property type="entry name" value="EGF"/>
    <property type="match status" value="1"/>
</dbReference>
<evidence type="ECO:0000259" key="5">
    <source>
        <dbReference type="PROSITE" id="PS50026"/>
    </source>
</evidence>
<dbReference type="EMBL" id="GBRD01017197">
    <property type="protein sequence ID" value="JAG48630.1"/>
    <property type="molecule type" value="Transcribed_RNA"/>
</dbReference>
<keyword evidence="4" id="KW-0732">Signal</keyword>
<keyword evidence="3" id="KW-0472">Membrane</keyword>
<evidence type="ECO:0000256" key="2">
    <source>
        <dbReference type="SAM" id="MobiDB-lite"/>
    </source>
</evidence>
<accession>A0A0A9Z5C3</accession>
<evidence type="ECO:0000256" key="3">
    <source>
        <dbReference type="SAM" id="Phobius"/>
    </source>
</evidence>
<keyword evidence="3" id="KW-1133">Transmembrane helix</keyword>
<dbReference type="GO" id="GO:0007173">
    <property type="term" value="P:epidermal growth factor receptor signaling pathway"/>
    <property type="evidence" value="ECO:0007669"/>
    <property type="project" value="InterPro"/>
</dbReference>
<dbReference type="PROSITE" id="PS50026">
    <property type="entry name" value="EGF_3"/>
    <property type="match status" value="1"/>
</dbReference>
<dbReference type="InterPro" id="IPR043403">
    <property type="entry name" value="Gurken/Spitz"/>
</dbReference>
<evidence type="ECO:0000313" key="6">
    <source>
        <dbReference type="EMBL" id="JAG40477.1"/>
    </source>
</evidence>
<reference evidence="6" key="2">
    <citation type="submission" date="2014-07" db="EMBL/GenBank/DDBJ databases">
        <authorList>
            <person name="Hull J."/>
        </authorList>
    </citation>
    <scope>NUCLEOTIDE SEQUENCE</scope>
</reference>
<name>A0A0A9Z5C3_LYGHE</name>